<dbReference type="Pfam" id="PF22213">
    <property type="entry name" value="CPV_RdRP_C"/>
    <property type="match status" value="1"/>
</dbReference>
<sequence length="1440" mass="166419">MNESVILQEKDLNDLLLCLKVNIDRTLVILTKKLVLEQKNEVQILKQSLIKKLDLTDQKDDKKKQIGSKSEQKNKREKTVKSKVSTKFKGAFKIKQAITYFETLRTLYSDLAKKTSDICYAFNTVFRYQSQIFDDLQPQNYAKLKQPLDDVSYYIRICPDIIIPLSKGILRHTKALDVVGTTKKATFWNPIPPKASDFNYNKLTGICNSPKFRYYANDSALEVKKILDKLTFMKEHRVNDNDPISLSIDDEARRINFRMFTDFANQARFSNLWSQIFSAYLFRDHRKFESYLEHFGNAFQKHQIDNNTTQEDGYRDTYCLKTLTAIAEIMSVFKVLPFYMSDLGRIILPVEMENDFPLSLPWLLSSLLELSVQEKGCSILGAELLEAIKLRVTAAFGSFGTYMLESKSKYSSLVKLSIDCAKSHVRYRYNNTNCTSAAIEKIRNYNEFFLDEEREALLKDRKANASWDVILTNLEKTMGSNCEANSNILRYIITMSGVMGNPGIFYKTSLALEAEASIGAQTHNVINYPDVKTWIKLEDDVYPFDYKWDTGDLMFKEIYRLYYAGLDQIRERLVSVDFEQFFVEVLTNNSQGIKVSLSELGIENAKSGNDQEQTTRLEVFSKLSNSRLAAFVLDHQSYVRFSEWIQRLNSNGLCTIRYQVNRRARIVEIVSNYEQIGYSPLLYVFECLKNIPEWDGISVGKQKGGIIDMTKQLYGSGNDQLLSMFSDIKGMDAATNPPVYKYLSSIFIYYCYKNNILPQKYFALGNETCQLLDENLKPLPETKIQGLIKALLLINGTKNTGKKFELKDGYFTNTMYISTFFFASGQYNTTGQHSVILNCVMKVIDQQFRKIYPNAQFKFDHDVFGDDQHAILQFNDNINKPQYVKTILELSRQLLLQLGFTQEVAISSGYNEYLQLSSLFGAWVPKPDRATIYTNERSEALKRDPIALIKIARNVLASASQRHLVIENVMNLIYGIWIVLRGLILHVDPRQLSSLVFKNVLRPFNTNYMYVIPWITLFMPPLNTHGPPIIVADQIILRRRAHTTIQGDGGWIWLTNSLFSIEDWEELKAVYYNQPEGRWTTLKTGEWIKRPINLLLDKPGINEIILAIQWLTFNRQELVNKTRLKHVRNDISYLSKRVDAYRNSEKIRQSQRASNELLSNYGMRIPNNLAYWYESVERLNQAVQTMDEAANELPISDRKILALITLWTKTISRKVQEYIDKYSIQWSYNDQVEKYSVLSNTHNNKFPLVPGYTKGTGWDALLKMFGAPFGDGGQLIKLTQFSNSGLSNERFDYQLAAKYINQAKKIGDSALRLIRQVFGLRPKDQIELENIAMRNDITNLIYDYSSQFSPSQYFGISGGLKNVETDFFRIRGKYYPKMKNIMRIITRDLIFENSDVFEFQKIEYGYASYTLKYYIIPLRERIAGKYLNLTVTPVNITVPA</sequence>
<reference evidence="2" key="1">
    <citation type="journal article" date="2016" name="Nature">
        <title>Redefining the invertebrate RNA virosphere.</title>
        <authorList>
            <person name="Shi M."/>
            <person name="Lin X.D."/>
            <person name="Tian J.H."/>
            <person name="Chen L.J."/>
            <person name="Chen X."/>
            <person name="Li C.X."/>
            <person name="Qin X.C."/>
            <person name="Li J."/>
            <person name="Cao J.P."/>
            <person name="Eden J.S."/>
            <person name="Buchmann J."/>
            <person name="Wang W."/>
            <person name="Xu J."/>
            <person name="Holmes E.C."/>
            <person name="Zhang Y.Z."/>
        </authorList>
    </citation>
    <scope>NUCLEOTIDE SEQUENCE</scope>
    <source>
        <strain evidence="2">QCM786512</strain>
    </source>
</reference>
<organism evidence="2">
    <name type="scientific">Hubei reo-like virus 1</name>
    <dbReference type="NCBI Taxonomy" id="1923172"/>
    <lineage>
        <taxon>Viruses</taxon>
        <taxon>Riboviria</taxon>
    </lineage>
</organism>
<evidence type="ECO:0000313" key="2">
    <source>
        <dbReference type="EMBL" id="APG79117.1"/>
    </source>
</evidence>
<dbReference type="Pfam" id="PF22212">
    <property type="entry name" value="CPV_RdRP_pol_dom"/>
    <property type="match status" value="1"/>
</dbReference>
<protein>
    <submittedName>
        <fullName evidence="2">RdRp</fullName>
    </submittedName>
</protein>
<evidence type="ECO:0000259" key="1">
    <source>
        <dbReference type="Pfam" id="PF22213"/>
    </source>
</evidence>
<accession>A0A1L3KP10</accession>
<dbReference type="EMBL" id="KX884637">
    <property type="protein sequence ID" value="APG79117.1"/>
    <property type="molecule type" value="Genomic_RNA"/>
</dbReference>
<name>A0A1L3KP10_9VIRU</name>
<dbReference type="Gene3D" id="3.90.1850.10">
    <property type="entry name" value="RNA-directed RNA polymerase lambda-3"/>
    <property type="match status" value="1"/>
</dbReference>
<feature type="domain" description="RNA-directed RNA polymerase C-terminal" evidence="1">
    <location>
        <begin position="1104"/>
        <end position="1253"/>
    </location>
</feature>
<dbReference type="InterPro" id="IPR054002">
    <property type="entry name" value="RdRP_C"/>
</dbReference>
<proteinExistence type="predicted"/>